<proteinExistence type="predicted"/>
<evidence type="ECO:0000313" key="1">
    <source>
        <dbReference type="EMBL" id="SPQ02018.1"/>
    </source>
</evidence>
<evidence type="ECO:0000313" key="2">
    <source>
        <dbReference type="Proteomes" id="UP000245125"/>
    </source>
</evidence>
<keyword evidence="2" id="KW-1185">Reference proteome</keyword>
<name>A0A2U3QKS7_9BACT</name>
<dbReference type="Proteomes" id="UP000245125">
    <property type="component" value="Unassembled WGS sequence"/>
</dbReference>
<reference evidence="2" key="1">
    <citation type="submission" date="2018-03" db="EMBL/GenBank/DDBJ databases">
        <authorList>
            <person name="Zecchin S."/>
        </authorList>
    </citation>
    <scope>NUCLEOTIDE SEQUENCE [LARGE SCALE GENOMIC DNA]</scope>
</reference>
<dbReference type="EMBL" id="OUUY01000137">
    <property type="protein sequence ID" value="SPQ02018.1"/>
    <property type="molecule type" value="Genomic_DNA"/>
</dbReference>
<gene>
    <name evidence="1" type="ORF">NBG4_860003</name>
</gene>
<accession>A0A2U3QKS7</accession>
<protein>
    <submittedName>
        <fullName evidence="1">Uncharacterized protein</fullName>
    </submittedName>
</protein>
<organism evidence="1 2">
    <name type="scientific">Candidatus Sulfobium mesophilum</name>
    <dbReference type="NCBI Taxonomy" id="2016548"/>
    <lineage>
        <taxon>Bacteria</taxon>
        <taxon>Pseudomonadati</taxon>
        <taxon>Nitrospirota</taxon>
        <taxon>Nitrospiria</taxon>
        <taxon>Nitrospirales</taxon>
        <taxon>Nitrospiraceae</taxon>
        <taxon>Candidatus Sulfobium</taxon>
    </lineage>
</organism>
<dbReference type="AlphaFoldDB" id="A0A2U3QKS7"/>
<sequence>MLSFTSGLIRFFYFKFYFERKYSLPANYSQKSSTLSISNNCAVCGETC</sequence>